<evidence type="ECO:0000259" key="3">
    <source>
        <dbReference type="PROSITE" id="PS50035"/>
    </source>
</evidence>
<dbReference type="OrthoDB" id="1923775at2759"/>
<dbReference type="Gene3D" id="3.30.870.10">
    <property type="entry name" value="Endonuclease Chain A"/>
    <property type="match status" value="2"/>
</dbReference>
<dbReference type="GO" id="GO:0003824">
    <property type="term" value="F:catalytic activity"/>
    <property type="evidence" value="ECO:0007669"/>
    <property type="project" value="InterPro"/>
</dbReference>
<keyword evidence="4" id="KW-1185">Reference proteome</keyword>
<gene>
    <name evidence="5" type="primary">LOC115878001</name>
</gene>
<protein>
    <submittedName>
        <fullName evidence="5">Phospholipase D3-like isoform X1</fullName>
    </submittedName>
</protein>
<sequence>MTHFWGHFGGRRPPKQRNLQDGLFQIASQTCSLLVQVNNTNNISYGDNSTNINLNSMSSNVPTPQASHSGFVSKSRTTTVSGPKTQADKEQLIVLIPPTPENPPNHKFFRPGLLGRPRLSTVPETPTLPNHHEENNLWGQTYALTESDSSPDEWGGKNRWCKPSCIPISIICILIFLVVLLPLLDQAAERALFELNSSSDVCKNCKLSLIESIPDGLIYNGSSSTTYPSTFDTWMGLIGSAHSSIEIASLYWTLRLSEVYPDPSSNKGEKVFQALLKAGLDRGVTIRIAQNAPSQQYPNVDTEFLVKRKAAEVRSLNFAKLLGGGVLHTKMWIIDRKHLYIGSANMDWRSLTQVKEMGIAAYNCSCLAEDAAKIFEVYWALGEENAKIPSYWPSSLSTKINMNTPLHLLNNNETFQTYLSSSPLPFNPSGRTNDIDALVNVVQHAEKFIYIAVMDYFPLMIYTPKVVFWPVIDDALKTAAIDHKVKVRLLISQWNHSRPSEDNFLKSIISIDKSYPGVSVEVRRFIVPANEEQRKIPFARVNHNKYMVTDNTAYIGTSNWSGDYFTDTAGVSFVLHDPVFDRNASHTTIRSELQMVFERDWNSQYAHPMKM</sequence>
<feature type="domain" description="PLD phosphodiesterase" evidence="3">
    <location>
        <begin position="538"/>
        <end position="564"/>
    </location>
</feature>
<dbReference type="GeneID" id="115878001"/>
<evidence type="ECO:0000313" key="5">
    <source>
        <dbReference type="RefSeq" id="XP_030750212.1"/>
    </source>
</evidence>
<reference evidence="5" key="1">
    <citation type="submission" date="2025-08" db="UniProtKB">
        <authorList>
            <consortium name="RefSeq"/>
        </authorList>
    </citation>
    <scope>IDENTIFICATION</scope>
    <source>
        <tissue evidence="5">Gonads</tissue>
    </source>
</reference>
<dbReference type="InterPro" id="IPR001736">
    <property type="entry name" value="PLipase_D/transphosphatidylase"/>
</dbReference>
<name>A0A6J2XG07_SITOR</name>
<dbReference type="InterPro" id="IPR050874">
    <property type="entry name" value="Diverse_PLD-related"/>
</dbReference>
<dbReference type="PANTHER" id="PTHR10185">
    <property type="entry name" value="PHOSPHOLIPASE D - RELATED"/>
    <property type="match status" value="1"/>
</dbReference>
<dbReference type="CDD" id="cd09107">
    <property type="entry name" value="PLDc_vPLD3_4_5_like_2"/>
    <property type="match status" value="1"/>
</dbReference>
<dbReference type="Pfam" id="PF13918">
    <property type="entry name" value="PLDc_3"/>
    <property type="match status" value="1"/>
</dbReference>
<dbReference type="FunCoup" id="A0A6J2XG07">
    <property type="interactions" value="258"/>
</dbReference>
<dbReference type="RefSeq" id="XP_030750212.1">
    <property type="nucleotide sequence ID" value="XM_030894352.1"/>
</dbReference>
<dbReference type="Pfam" id="PF00614">
    <property type="entry name" value="PLDc"/>
    <property type="match status" value="1"/>
</dbReference>
<dbReference type="InterPro" id="IPR032803">
    <property type="entry name" value="PLDc_3"/>
</dbReference>
<evidence type="ECO:0000256" key="2">
    <source>
        <dbReference type="SAM" id="MobiDB-lite"/>
    </source>
</evidence>
<dbReference type="Proteomes" id="UP000504635">
    <property type="component" value="Unplaced"/>
</dbReference>
<organism evidence="4 5">
    <name type="scientific">Sitophilus oryzae</name>
    <name type="common">Rice weevil</name>
    <name type="synonym">Curculio oryzae</name>
    <dbReference type="NCBI Taxonomy" id="7048"/>
    <lineage>
        <taxon>Eukaryota</taxon>
        <taxon>Metazoa</taxon>
        <taxon>Ecdysozoa</taxon>
        <taxon>Arthropoda</taxon>
        <taxon>Hexapoda</taxon>
        <taxon>Insecta</taxon>
        <taxon>Pterygota</taxon>
        <taxon>Neoptera</taxon>
        <taxon>Endopterygota</taxon>
        <taxon>Coleoptera</taxon>
        <taxon>Polyphaga</taxon>
        <taxon>Cucujiformia</taxon>
        <taxon>Curculionidae</taxon>
        <taxon>Dryophthorinae</taxon>
        <taxon>Sitophilus</taxon>
    </lineage>
</organism>
<dbReference type="CDD" id="cd09106">
    <property type="entry name" value="PLDc_vPLD3_4_5_like_1"/>
    <property type="match status" value="1"/>
</dbReference>
<dbReference type="SMART" id="SM00155">
    <property type="entry name" value="PLDc"/>
    <property type="match status" value="2"/>
</dbReference>
<evidence type="ECO:0000256" key="1">
    <source>
        <dbReference type="ARBA" id="ARBA00008664"/>
    </source>
</evidence>
<dbReference type="SUPFAM" id="SSF56024">
    <property type="entry name" value="Phospholipase D/nuclease"/>
    <property type="match status" value="2"/>
</dbReference>
<proteinExistence type="inferred from homology"/>
<accession>A0A6J2XG07</accession>
<dbReference type="KEGG" id="soy:115878001"/>
<dbReference type="PROSITE" id="PS50035">
    <property type="entry name" value="PLD"/>
    <property type="match status" value="2"/>
</dbReference>
<dbReference type="AlphaFoldDB" id="A0A6J2XG07"/>
<dbReference type="InParanoid" id="A0A6J2XG07"/>
<feature type="region of interest" description="Disordered" evidence="2">
    <location>
        <begin position="61"/>
        <end position="84"/>
    </location>
</feature>
<comment type="similarity">
    <text evidence="1">Belongs to the phospholipase D family.</text>
</comment>
<dbReference type="PANTHER" id="PTHR10185:SF17">
    <property type="entry name" value="GM01519P-RELATED"/>
    <property type="match status" value="1"/>
</dbReference>
<feature type="domain" description="PLD phosphodiesterase" evidence="3">
    <location>
        <begin position="323"/>
        <end position="350"/>
    </location>
</feature>
<evidence type="ECO:0000313" key="4">
    <source>
        <dbReference type="Proteomes" id="UP000504635"/>
    </source>
</evidence>